<name>A0A5N6MKQ4_9ASTR</name>
<dbReference type="AlphaFoldDB" id="A0A5N6MKQ4"/>
<gene>
    <name evidence="1" type="ORF">E3N88_30063</name>
</gene>
<accession>A0A5N6MKQ4</accession>
<keyword evidence="2" id="KW-1185">Reference proteome</keyword>
<protein>
    <submittedName>
        <fullName evidence="1">Uncharacterized protein</fullName>
    </submittedName>
</protein>
<evidence type="ECO:0000313" key="2">
    <source>
        <dbReference type="Proteomes" id="UP000326396"/>
    </source>
</evidence>
<dbReference type="OrthoDB" id="692779at2759"/>
<evidence type="ECO:0000313" key="1">
    <source>
        <dbReference type="EMBL" id="KAD3640840.1"/>
    </source>
</evidence>
<comment type="caution">
    <text evidence="1">The sequence shown here is derived from an EMBL/GenBank/DDBJ whole genome shotgun (WGS) entry which is preliminary data.</text>
</comment>
<dbReference type="Proteomes" id="UP000326396">
    <property type="component" value="Linkage Group LG5"/>
</dbReference>
<proteinExistence type="predicted"/>
<organism evidence="1 2">
    <name type="scientific">Mikania micrantha</name>
    <name type="common">bitter vine</name>
    <dbReference type="NCBI Taxonomy" id="192012"/>
    <lineage>
        <taxon>Eukaryota</taxon>
        <taxon>Viridiplantae</taxon>
        <taxon>Streptophyta</taxon>
        <taxon>Embryophyta</taxon>
        <taxon>Tracheophyta</taxon>
        <taxon>Spermatophyta</taxon>
        <taxon>Magnoliopsida</taxon>
        <taxon>eudicotyledons</taxon>
        <taxon>Gunneridae</taxon>
        <taxon>Pentapetalae</taxon>
        <taxon>asterids</taxon>
        <taxon>campanulids</taxon>
        <taxon>Asterales</taxon>
        <taxon>Asteraceae</taxon>
        <taxon>Asteroideae</taxon>
        <taxon>Heliantheae alliance</taxon>
        <taxon>Eupatorieae</taxon>
        <taxon>Mikania</taxon>
    </lineage>
</organism>
<reference evidence="1 2" key="1">
    <citation type="submission" date="2019-05" db="EMBL/GenBank/DDBJ databases">
        <title>Mikania micrantha, genome provides insights into the molecular mechanism of rapid growth.</title>
        <authorList>
            <person name="Liu B."/>
        </authorList>
    </citation>
    <scope>NUCLEOTIDE SEQUENCE [LARGE SCALE GENOMIC DNA]</scope>
    <source>
        <strain evidence="1">NLD-2019</strain>
        <tissue evidence="1">Leaf</tissue>
    </source>
</reference>
<dbReference type="EMBL" id="SZYD01000015">
    <property type="protein sequence ID" value="KAD3640840.1"/>
    <property type="molecule type" value="Genomic_DNA"/>
</dbReference>
<sequence>MGNTPRRRSFYFSGCMSPSCIPVHEQYTRINRTRFCDRWSRKWRNLINKLIRESKKSIYGSQPPLTFRYDAVSYSQNFDDGNHRRICYDPHRHRCSQVLRESENKARTEPSMKWEELGYYEPNPLIILDLIK</sequence>